<organism evidence="1 2">
    <name type="scientific">Paenibacillus glycanilyticus</name>
    <dbReference type="NCBI Taxonomy" id="126569"/>
    <lineage>
        <taxon>Bacteria</taxon>
        <taxon>Bacillati</taxon>
        <taxon>Bacillota</taxon>
        <taxon>Bacilli</taxon>
        <taxon>Bacillales</taxon>
        <taxon>Paenibacillaceae</taxon>
        <taxon>Paenibacillus</taxon>
    </lineage>
</organism>
<sequence length="452" mass="51463">MQREKIYKLAAFLLTVVLIGLIVYGYTVHKSTKRELEQLEKEQLYSAQRWVLMQYYDTQTLDYELANILSSNSASYRQKHLKTAYNTAISMDNAHWTVPSSISLSEYNDRAETFWSQTESYLGYLIDDQAETLTEVQRKNLLMMREFTLQTLPVLKNISNTILLGPHVQSVPEKELSQVITNLRENMTFRFDIGDNEPSFNNYLYKLHPYQASNRNQIFSKEKRVHKEQLQSKVQSFMSLIWTNEQDNRITSSGGGFSPEWGDSLKFSSGNSKLLNYEVEMSVAGAHLLRIYPYEDGPNNLNNGPMSEEEATAFAQSLITRWGEAPLVIDHSVTKGSLLTVSFVPQAGGVHQSDAKVDITIDTDKGILQFFDSTSYYLMKNRSIKTEAAVSPADARKQISTELSVANQAKLTIRNGKLVYAIPVTGSERVTKVYVDARTGQQVDIEYKYFMD</sequence>
<evidence type="ECO:0000313" key="1">
    <source>
        <dbReference type="EMBL" id="GLX66748.1"/>
    </source>
</evidence>
<gene>
    <name evidence="1" type="ORF">MU1_10920</name>
</gene>
<evidence type="ECO:0008006" key="3">
    <source>
        <dbReference type="Google" id="ProtNLM"/>
    </source>
</evidence>
<keyword evidence="2" id="KW-1185">Reference proteome</keyword>
<reference evidence="1 2" key="1">
    <citation type="submission" date="2023-03" db="EMBL/GenBank/DDBJ databases">
        <title>Draft genome sequence of the bacteria which degrade cell wall of Tricholomamatutake.</title>
        <authorList>
            <person name="Konishi Y."/>
            <person name="Fukuta Y."/>
            <person name="Shirasaka N."/>
        </authorList>
    </citation>
    <scope>NUCLEOTIDE SEQUENCE [LARGE SCALE GENOMIC DNA]</scope>
    <source>
        <strain evidence="2">mu1</strain>
    </source>
</reference>
<comment type="caution">
    <text evidence="1">The sequence shown here is derived from an EMBL/GenBank/DDBJ whole genome shotgun (WGS) entry which is preliminary data.</text>
</comment>
<dbReference type="RefSeq" id="WP_284237463.1">
    <property type="nucleotide sequence ID" value="NZ_BSSQ01000004.1"/>
</dbReference>
<name>A0ABQ6G6Y8_9BACL</name>
<protein>
    <recommendedName>
        <fullName evidence="3">Germination protein YpeB</fullName>
    </recommendedName>
</protein>
<dbReference type="EMBL" id="BSSQ01000004">
    <property type="protein sequence ID" value="GLX66748.1"/>
    <property type="molecule type" value="Genomic_DNA"/>
</dbReference>
<accession>A0ABQ6G6Y8</accession>
<dbReference type="Proteomes" id="UP001157114">
    <property type="component" value="Unassembled WGS sequence"/>
</dbReference>
<evidence type="ECO:0000313" key="2">
    <source>
        <dbReference type="Proteomes" id="UP001157114"/>
    </source>
</evidence>
<proteinExistence type="predicted"/>